<dbReference type="Pfam" id="PF01569">
    <property type="entry name" value="PAP2"/>
    <property type="match status" value="1"/>
</dbReference>
<dbReference type="SMART" id="SM00014">
    <property type="entry name" value="acidPPc"/>
    <property type="match status" value="1"/>
</dbReference>
<evidence type="ECO:0000313" key="3">
    <source>
        <dbReference type="EMBL" id="QGQ95338.1"/>
    </source>
</evidence>
<keyword evidence="1" id="KW-0812">Transmembrane</keyword>
<keyword evidence="1" id="KW-0472">Membrane</keyword>
<proteinExistence type="predicted"/>
<organism evidence="3 4">
    <name type="scientific">Paenibacillus psychroresistens</name>
    <dbReference type="NCBI Taxonomy" id="1778678"/>
    <lineage>
        <taxon>Bacteria</taxon>
        <taxon>Bacillati</taxon>
        <taxon>Bacillota</taxon>
        <taxon>Bacilli</taxon>
        <taxon>Bacillales</taxon>
        <taxon>Paenibacillaceae</taxon>
        <taxon>Paenibacillus</taxon>
    </lineage>
</organism>
<dbReference type="EMBL" id="CP034235">
    <property type="protein sequence ID" value="QGQ95338.1"/>
    <property type="molecule type" value="Genomic_DNA"/>
</dbReference>
<dbReference type="InterPro" id="IPR036938">
    <property type="entry name" value="PAP2/HPO_sf"/>
</dbReference>
<dbReference type="PANTHER" id="PTHR31310:SF7">
    <property type="entry name" value="PA-PHOSPHATASE RELATED-FAMILY PROTEIN DDB_G0268928"/>
    <property type="match status" value="1"/>
</dbReference>
<feature type="transmembrane region" description="Helical" evidence="1">
    <location>
        <begin position="167"/>
        <end position="186"/>
    </location>
</feature>
<dbReference type="Gene3D" id="1.20.144.10">
    <property type="entry name" value="Phosphatidic acid phosphatase type 2/haloperoxidase"/>
    <property type="match status" value="1"/>
</dbReference>
<dbReference type="OrthoDB" id="9775789at2"/>
<dbReference type="KEGG" id="ppsc:EHS13_10805"/>
<keyword evidence="1" id="KW-1133">Transmembrane helix</keyword>
<feature type="transmembrane region" description="Helical" evidence="1">
    <location>
        <begin position="243"/>
        <end position="264"/>
    </location>
</feature>
<dbReference type="AlphaFoldDB" id="A0A6B8RJ39"/>
<dbReference type="InterPro" id="IPR000326">
    <property type="entry name" value="PAP2/HPO"/>
</dbReference>
<feature type="transmembrane region" description="Helical" evidence="1">
    <location>
        <begin position="138"/>
        <end position="160"/>
    </location>
</feature>
<evidence type="ECO:0000259" key="2">
    <source>
        <dbReference type="SMART" id="SM00014"/>
    </source>
</evidence>
<evidence type="ECO:0000256" key="1">
    <source>
        <dbReference type="SAM" id="Phobius"/>
    </source>
</evidence>
<name>A0A6B8RJ39_9BACL</name>
<dbReference type="PANTHER" id="PTHR31310">
    <property type="match status" value="1"/>
</dbReference>
<protein>
    <submittedName>
        <fullName evidence="3">Phosphatase PAP2 family protein</fullName>
    </submittedName>
</protein>
<dbReference type="RefSeq" id="WP_155700355.1">
    <property type="nucleotide sequence ID" value="NZ_CP034235.1"/>
</dbReference>
<sequence length="311" mass="35703">MSSNESTVLNESTAPKATNGSKKWLILVLGAATAVVLFFITKVQNWDWLCLFVLVVALIGTAQDAKNISWEKFLPTGFLVLGILFLIYKYSGGLWNSVVVWQTESIHHIFQWNQIFNAIPLNDGAIFRVWQPKALNWYFTWVYNNGFALSYWICIIRSFFTKDVKKIATFALAGYLLQVPFVLVFYNTVLLQEVWYVQGVPDLLHRVLTPAQQFSTTLNCFPSLHTSIAFSGFLLAMREKSKWFRWWVGIYSISILVATLYLKIHWVLDVFAGMLFAYGCVKLADWIVNAGVFPYISRKFTGTIRKIRKNS</sequence>
<feature type="transmembrane region" description="Helical" evidence="1">
    <location>
        <begin position="24"/>
        <end position="40"/>
    </location>
</feature>
<dbReference type="Proteomes" id="UP000426246">
    <property type="component" value="Chromosome"/>
</dbReference>
<dbReference type="SUPFAM" id="SSF48317">
    <property type="entry name" value="Acid phosphatase/Vanadium-dependent haloperoxidase"/>
    <property type="match status" value="1"/>
</dbReference>
<feature type="transmembrane region" description="Helical" evidence="1">
    <location>
        <begin position="216"/>
        <end position="236"/>
    </location>
</feature>
<feature type="transmembrane region" description="Helical" evidence="1">
    <location>
        <begin position="74"/>
        <end position="91"/>
    </location>
</feature>
<accession>A0A6B8RJ39</accession>
<reference evidence="4" key="1">
    <citation type="submission" date="2018-11" db="EMBL/GenBank/DDBJ databases">
        <title>Complete genome sequence of Paenibacillus sp. ML311-T8.</title>
        <authorList>
            <person name="Nam Y.-D."/>
            <person name="Kang J."/>
            <person name="Chung W.-H."/>
            <person name="Park Y.S."/>
        </authorList>
    </citation>
    <scope>NUCLEOTIDE SEQUENCE [LARGE SCALE GENOMIC DNA]</scope>
    <source>
        <strain evidence="4">ML311-T8</strain>
    </source>
</reference>
<dbReference type="InterPro" id="IPR052185">
    <property type="entry name" value="IPC_Synthase-Related"/>
</dbReference>
<keyword evidence="4" id="KW-1185">Reference proteome</keyword>
<evidence type="ECO:0000313" key="4">
    <source>
        <dbReference type="Proteomes" id="UP000426246"/>
    </source>
</evidence>
<feature type="transmembrane region" description="Helical" evidence="1">
    <location>
        <begin position="46"/>
        <end position="62"/>
    </location>
</feature>
<feature type="transmembrane region" description="Helical" evidence="1">
    <location>
        <begin position="270"/>
        <end position="296"/>
    </location>
</feature>
<feature type="domain" description="Phosphatidic acid phosphatase type 2/haloperoxidase" evidence="2">
    <location>
        <begin position="173"/>
        <end position="285"/>
    </location>
</feature>
<gene>
    <name evidence="3" type="ORF">EHS13_10805</name>
</gene>